<keyword evidence="25" id="KW-0479">Metal-binding</keyword>
<dbReference type="SMART" id="SM00409">
    <property type="entry name" value="IG"/>
    <property type="match status" value="2"/>
</dbReference>
<dbReference type="InterPro" id="IPR038178">
    <property type="entry name" value="Kringle_sf"/>
</dbReference>
<keyword evidence="8 29" id="KW-0812">Transmembrane</keyword>
<evidence type="ECO:0000256" key="3">
    <source>
        <dbReference type="ARBA" id="ARBA00022473"/>
    </source>
</evidence>
<feature type="binding site" evidence="24">
    <location>
        <begin position="674"/>
        <end position="681"/>
    </location>
    <ligand>
        <name>ATP</name>
        <dbReference type="ChEBI" id="CHEBI:30616"/>
    </ligand>
</feature>
<keyword evidence="15 29" id="KW-0472">Membrane</keyword>
<dbReference type="PRINTS" id="PR00018">
    <property type="entry name" value="KRINGLE"/>
</dbReference>
<dbReference type="SUPFAM" id="SSF48726">
    <property type="entry name" value="Immunoglobulin"/>
    <property type="match status" value="2"/>
</dbReference>
<evidence type="ECO:0000259" key="32">
    <source>
        <dbReference type="PROSITE" id="PS50070"/>
    </source>
</evidence>
<keyword evidence="5" id="KW-0597">Phosphoprotein</keyword>
<dbReference type="GO" id="GO:0043235">
    <property type="term" value="C:receptor complex"/>
    <property type="evidence" value="ECO:0007669"/>
    <property type="project" value="TreeGrafter"/>
</dbReference>
<keyword evidence="19" id="KW-0325">Glycoprotein</keyword>
<dbReference type="InterPro" id="IPR020635">
    <property type="entry name" value="Tyr_kinase_cat_dom"/>
</dbReference>
<evidence type="ECO:0000256" key="27">
    <source>
        <dbReference type="PROSITE-ProRule" id="PRU10141"/>
    </source>
</evidence>
<keyword evidence="16" id="KW-0829">Tyrosine-protein kinase</keyword>
<evidence type="ECO:0000256" key="22">
    <source>
        <dbReference type="ARBA" id="ARBA00051243"/>
    </source>
</evidence>
<evidence type="ECO:0000256" key="26">
    <source>
        <dbReference type="PROSITE-ProRule" id="PRU00121"/>
    </source>
</evidence>
<evidence type="ECO:0000256" key="16">
    <source>
        <dbReference type="ARBA" id="ARBA00023137"/>
    </source>
</evidence>
<evidence type="ECO:0000256" key="9">
    <source>
        <dbReference type="ARBA" id="ARBA00022729"/>
    </source>
</evidence>
<dbReference type="GO" id="GO:0005524">
    <property type="term" value="F:ATP binding"/>
    <property type="evidence" value="ECO:0007669"/>
    <property type="project" value="UniProtKB-UniRule"/>
</dbReference>
<dbReference type="SMART" id="SM00408">
    <property type="entry name" value="IGc2"/>
    <property type="match status" value="2"/>
</dbReference>
<evidence type="ECO:0000256" key="25">
    <source>
        <dbReference type="PIRSR" id="PIRSR000615-3"/>
    </source>
</evidence>
<keyword evidence="4" id="KW-1003">Cell membrane</keyword>
<keyword evidence="7" id="KW-0808">Transferase</keyword>
<dbReference type="InterPro" id="IPR036790">
    <property type="entry name" value="Frizzled_dom_sf"/>
</dbReference>
<dbReference type="InterPro" id="IPR020067">
    <property type="entry name" value="Frizzled_dom"/>
</dbReference>
<dbReference type="PROSITE" id="PS00109">
    <property type="entry name" value="PROTEIN_KINASE_TYR"/>
    <property type="match status" value="1"/>
</dbReference>
<evidence type="ECO:0000256" key="2">
    <source>
        <dbReference type="ARBA" id="ARBA00011902"/>
    </source>
</evidence>
<keyword evidence="18" id="KW-0675">Receptor</keyword>
<dbReference type="Proteomes" id="UP000887568">
    <property type="component" value="Unplaced"/>
</dbReference>
<keyword evidence="14" id="KW-0770">Synapse</keyword>
<keyword evidence="11" id="KW-0418">Kinase</keyword>
<feature type="binding site" evidence="24">
    <location>
        <position position="810"/>
    </location>
    <ligand>
        <name>ATP</name>
        <dbReference type="ChEBI" id="CHEBI:30616"/>
    </ligand>
</feature>
<comment type="subcellular location">
    <subcellularLocation>
        <location evidence="1">Cell membrane</location>
        <topology evidence="1">Single-pass type I membrane protein</topology>
    </subcellularLocation>
    <subcellularLocation>
        <location evidence="21">Synapse</location>
    </subcellularLocation>
</comment>
<dbReference type="InterPro" id="IPR000719">
    <property type="entry name" value="Prot_kinase_dom"/>
</dbReference>
<dbReference type="InterPro" id="IPR007110">
    <property type="entry name" value="Ig-like_dom"/>
</dbReference>
<keyword evidence="12 24" id="KW-0067">ATP-binding</keyword>
<evidence type="ECO:0000256" key="12">
    <source>
        <dbReference type="ARBA" id="ARBA00022840"/>
    </source>
</evidence>
<dbReference type="PROSITE" id="PS00107">
    <property type="entry name" value="PROTEIN_KINASE_ATP"/>
    <property type="match status" value="1"/>
</dbReference>
<keyword evidence="25" id="KW-0460">Magnesium</keyword>
<keyword evidence="3" id="KW-0217">Developmental protein</keyword>
<sequence>MKSGWFSVARRSGGTPWAWRSSMATPESKRRNVAMNGARADHRWAWRYRSAVGGLQVVVIFCLLSPASSAPTATIVPSSSAAPDNLTTPAITDLTQQHTSEVKPISENPRQPGNVQIPLEITRQPIEPPSIQRGPENKTVAVGGRVTFRCQPVGQGLEVTWVKDGHDIPRNSSQYIIKSNFNLRIPSISTSDGGVYQCRALNAGGEVYSTPAFLDVQIPAQIPGEQQTIDVSYGAAVNLTCAATGNPKPTFSWTKNTDFVKNEETHPPTYWVKQYLTFNASKSLNYTCLARNKVLQQDGREKDYVSTMHYNVRVHGIPSYCASYRGNICKNYLSGRSVFVDANFYDPHNRMEPVLKRLTDHVDSIVQDSTCREAFKSLVCHSMLPDCKNSRLQPLCREDCLTVRSDLCYQDWRNLKLRLSSDERIKQKLGPLAGLSQCQDLPSKEAAPGSCSDAGLFEMRDDKKTWDCVDNSNDGMYYQGNISVTKTGLTCQQWATSYPQSRRMFASVYPQLVNSSNYCRNPGGRYSEPGCFPTGGETEWQSCKIPSCDVTTEASPTTPPQQSSTTATAEEKHAITDTPYVHPVPMEPNSNRDIYLICGGAFVGVCFVCIIVGAVLFCRYKFNRYSRYKFPGDLDVSKLPENPMYGKDFNKSFNPHLRHLEYPRNNIIYIVDIGEGAFGRVFKAIAPKLRPEEASTTVAVKMLKTNADRDVQEYFNREAEIIARFDNPNVIKLLGVCFVGKPLCILLEYMGQGDLQEFLHYHNPDQSPQGGPGGALRINSRTQLNLAYQVACGMVYLTEKRFVHRDIATRNCLVGNNNEVKISDFGLARYLGSSDHFLGHKDETIPIRWTSPEALWHYKFTTYSDVWSFGVLLWEIFSFARQPYESMTHEEVFLQTYKGHTLECPDNTPHCVYELIQMCCSQDLNARPSFYTLRDTLNSMQDSELVC</sequence>
<dbReference type="Gene3D" id="3.30.200.20">
    <property type="entry name" value="Phosphorylase Kinase, domain 1"/>
    <property type="match status" value="1"/>
</dbReference>
<name>A0A913ZY42_PATMI</name>
<feature type="region of interest" description="Disordered" evidence="28">
    <location>
        <begin position="551"/>
        <end position="572"/>
    </location>
</feature>
<keyword evidence="6 26" id="KW-0420">Kringle</keyword>
<feature type="domain" description="FZ" evidence="31">
    <location>
        <begin position="316"/>
        <end position="454"/>
    </location>
</feature>
<feature type="active site" description="Proton acceptor" evidence="23">
    <location>
        <position position="806"/>
    </location>
</feature>
<dbReference type="PANTHER" id="PTHR24416:SF317">
    <property type="entry name" value="MUSCLE, SKELETAL RECEPTOR TYROSINE-PROTEIN KINASE"/>
    <property type="match status" value="1"/>
</dbReference>
<dbReference type="InterPro" id="IPR017441">
    <property type="entry name" value="Protein_kinase_ATP_BS"/>
</dbReference>
<dbReference type="PROSITE" id="PS50070">
    <property type="entry name" value="KRINGLE_2"/>
    <property type="match status" value="1"/>
</dbReference>
<evidence type="ECO:0000256" key="4">
    <source>
        <dbReference type="ARBA" id="ARBA00022475"/>
    </source>
</evidence>
<evidence type="ECO:0000256" key="15">
    <source>
        <dbReference type="ARBA" id="ARBA00023136"/>
    </source>
</evidence>
<dbReference type="Gene3D" id="1.10.510.10">
    <property type="entry name" value="Transferase(Phosphotransferase) domain 1"/>
    <property type="match status" value="1"/>
</dbReference>
<dbReference type="Gene3D" id="2.60.40.10">
    <property type="entry name" value="Immunoglobulins"/>
    <property type="match status" value="2"/>
</dbReference>
<dbReference type="CDD" id="cd00108">
    <property type="entry name" value="KR"/>
    <property type="match status" value="1"/>
</dbReference>
<dbReference type="InterPro" id="IPR013783">
    <property type="entry name" value="Ig-like_fold"/>
</dbReference>
<dbReference type="SUPFAM" id="SSF57440">
    <property type="entry name" value="Kringle-like"/>
    <property type="match status" value="1"/>
</dbReference>
<dbReference type="Pfam" id="PF07714">
    <property type="entry name" value="PK_Tyr_Ser-Thr"/>
    <property type="match status" value="1"/>
</dbReference>
<dbReference type="InterPro" id="IPR008266">
    <property type="entry name" value="Tyr_kinase_AS"/>
</dbReference>
<dbReference type="InterPro" id="IPR013098">
    <property type="entry name" value="Ig_I-set"/>
</dbReference>
<dbReference type="InterPro" id="IPR011009">
    <property type="entry name" value="Kinase-like_dom_sf"/>
</dbReference>
<dbReference type="GeneID" id="119728291"/>
<evidence type="ECO:0000313" key="34">
    <source>
        <dbReference type="EnsemblMetazoa" id="XP_038056404.1"/>
    </source>
</evidence>
<evidence type="ECO:0000256" key="17">
    <source>
        <dbReference type="ARBA" id="ARBA00023157"/>
    </source>
</evidence>
<dbReference type="PRINTS" id="PR00109">
    <property type="entry name" value="TYRKINASE"/>
</dbReference>
<keyword evidence="10 24" id="KW-0547">Nucleotide-binding</keyword>
<dbReference type="GO" id="GO:0045202">
    <property type="term" value="C:synapse"/>
    <property type="evidence" value="ECO:0007669"/>
    <property type="project" value="UniProtKB-SubCell"/>
</dbReference>
<evidence type="ECO:0000256" key="21">
    <source>
        <dbReference type="ARBA" id="ARBA00034103"/>
    </source>
</evidence>
<evidence type="ECO:0000256" key="23">
    <source>
        <dbReference type="PIRSR" id="PIRSR000615-1"/>
    </source>
</evidence>
<protein>
    <recommendedName>
        <fullName evidence="2">receptor protein-tyrosine kinase</fullName>
        <ecNumber evidence="2">2.7.10.1</ecNumber>
    </recommendedName>
</protein>
<evidence type="ECO:0000313" key="35">
    <source>
        <dbReference type="Proteomes" id="UP000887568"/>
    </source>
</evidence>
<dbReference type="Gene3D" id="1.10.2000.10">
    <property type="entry name" value="Frizzled cysteine-rich domain"/>
    <property type="match status" value="1"/>
</dbReference>
<dbReference type="InterPro" id="IPR013806">
    <property type="entry name" value="Kringle-like"/>
</dbReference>
<dbReference type="EnsemblMetazoa" id="XM_038200476.1">
    <property type="protein sequence ID" value="XP_038056404.1"/>
    <property type="gene ID" value="LOC119728291"/>
</dbReference>
<dbReference type="InterPro" id="IPR001245">
    <property type="entry name" value="Ser-Thr/Tyr_kinase_cat_dom"/>
</dbReference>
<comment type="caution">
    <text evidence="26">Lacks conserved residue(s) required for the propagation of feature annotation.</text>
</comment>
<evidence type="ECO:0000256" key="14">
    <source>
        <dbReference type="ARBA" id="ARBA00023018"/>
    </source>
</evidence>
<evidence type="ECO:0000259" key="30">
    <source>
        <dbReference type="PROSITE" id="PS50011"/>
    </source>
</evidence>
<dbReference type="FunFam" id="1.10.510.10:FF:000554">
    <property type="entry name" value="Predicted protein"/>
    <property type="match status" value="1"/>
</dbReference>
<feature type="domain" description="Ig-like" evidence="33">
    <location>
        <begin position="129"/>
        <end position="215"/>
    </location>
</feature>
<evidence type="ECO:0000256" key="29">
    <source>
        <dbReference type="SAM" id="Phobius"/>
    </source>
</evidence>
<evidence type="ECO:0000256" key="13">
    <source>
        <dbReference type="ARBA" id="ARBA00022989"/>
    </source>
</evidence>
<dbReference type="Pfam" id="PF13927">
    <property type="entry name" value="Ig_3"/>
    <property type="match status" value="1"/>
</dbReference>
<dbReference type="Gene3D" id="2.40.20.10">
    <property type="entry name" value="Plasminogen Kringle 4"/>
    <property type="match status" value="1"/>
</dbReference>
<dbReference type="EC" id="2.7.10.1" evidence="2"/>
<evidence type="ECO:0000256" key="28">
    <source>
        <dbReference type="SAM" id="MobiDB-lite"/>
    </source>
</evidence>
<dbReference type="RefSeq" id="XP_038056404.1">
    <property type="nucleotide sequence ID" value="XM_038200476.1"/>
</dbReference>
<feature type="domain" description="Kringle" evidence="32">
    <location>
        <begin position="474"/>
        <end position="548"/>
    </location>
</feature>
<reference evidence="34" key="1">
    <citation type="submission" date="2022-11" db="UniProtKB">
        <authorList>
            <consortium name="EnsemblMetazoa"/>
        </authorList>
    </citation>
    <scope>IDENTIFICATION</scope>
</reference>
<feature type="binding site" evidence="24 27">
    <location>
        <position position="701"/>
    </location>
    <ligand>
        <name>ATP</name>
        <dbReference type="ChEBI" id="CHEBI:30616"/>
    </ligand>
</feature>
<comment type="catalytic activity">
    <reaction evidence="22">
        <text>L-tyrosyl-[protein] + ATP = O-phospho-L-tyrosyl-[protein] + ADP + H(+)</text>
        <dbReference type="Rhea" id="RHEA:10596"/>
        <dbReference type="Rhea" id="RHEA-COMP:10136"/>
        <dbReference type="Rhea" id="RHEA-COMP:20101"/>
        <dbReference type="ChEBI" id="CHEBI:15378"/>
        <dbReference type="ChEBI" id="CHEBI:30616"/>
        <dbReference type="ChEBI" id="CHEBI:46858"/>
        <dbReference type="ChEBI" id="CHEBI:61978"/>
        <dbReference type="ChEBI" id="CHEBI:456216"/>
        <dbReference type="EC" id="2.7.10.1"/>
    </reaction>
</comment>
<dbReference type="InterPro" id="IPR000001">
    <property type="entry name" value="Kringle"/>
</dbReference>
<evidence type="ECO:0000256" key="10">
    <source>
        <dbReference type="ARBA" id="ARBA00022741"/>
    </source>
</evidence>
<evidence type="ECO:0000256" key="20">
    <source>
        <dbReference type="ARBA" id="ARBA00023319"/>
    </source>
</evidence>
<dbReference type="InterPro" id="IPR050122">
    <property type="entry name" value="RTK"/>
</dbReference>
<dbReference type="SMART" id="SM00130">
    <property type="entry name" value="KR"/>
    <property type="match status" value="1"/>
</dbReference>
<organism evidence="34 35">
    <name type="scientific">Patiria miniata</name>
    <name type="common">Bat star</name>
    <name type="synonym">Asterina miniata</name>
    <dbReference type="NCBI Taxonomy" id="46514"/>
    <lineage>
        <taxon>Eukaryota</taxon>
        <taxon>Metazoa</taxon>
        <taxon>Echinodermata</taxon>
        <taxon>Eleutherozoa</taxon>
        <taxon>Asterozoa</taxon>
        <taxon>Asteroidea</taxon>
        <taxon>Valvatacea</taxon>
        <taxon>Valvatida</taxon>
        <taxon>Asterinidae</taxon>
        <taxon>Patiria</taxon>
    </lineage>
</organism>
<dbReference type="InterPro" id="IPR003599">
    <property type="entry name" value="Ig_sub"/>
</dbReference>
<dbReference type="SMART" id="SM00219">
    <property type="entry name" value="TyrKc"/>
    <property type="match status" value="1"/>
</dbReference>
<evidence type="ECO:0000256" key="5">
    <source>
        <dbReference type="ARBA" id="ARBA00022553"/>
    </source>
</evidence>
<accession>A0A913ZY42</accession>
<dbReference type="OrthoDB" id="2431000at2759"/>
<feature type="binding site" evidence="25">
    <location>
        <position position="811"/>
    </location>
    <ligand>
        <name>Mg(2+)</name>
        <dbReference type="ChEBI" id="CHEBI:18420"/>
    </ligand>
</feature>
<evidence type="ECO:0000256" key="19">
    <source>
        <dbReference type="ARBA" id="ARBA00023180"/>
    </source>
</evidence>
<dbReference type="PIRSF" id="PIRSF000615">
    <property type="entry name" value="TyrPK_CSF1-R"/>
    <property type="match status" value="1"/>
</dbReference>
<evidence type="ECO:0000259" key="31">
    <source>
        <dbReference type="PROSITE" id="PS50038"/>
    </source>
</evidence>
<dbReference type="PROSITE" id="PS50011">
    <property type="entry name" value="PROTEIN_KINASE_DOM"/>
    <property type="match status" value="1"/>
</dbReference>
<evidence type="ECO:0000256" key="18">
    <source>
        <dbReference type="ARBA" id="ARBA00023170"/>
    </source>
</evidence>
<keyword evidence="35" id="KW-1185">Reference proteome</keyword>
<keyword evidence="9" id="KW-0732">Signal</keyword>
<dbReference type="GO" id="GO:0004714">
    <property type="term" value="F:transmembrane receptor protein tyrosine kinase activity"/>
    <property type="evidence" value="ECO:0007669"/>
    <property type="project" value="UniProtKB-EC"/>
</dbReference>
<feature type="transmembrane region" description="Helical" evidence="29">
    <location>
        <begin position="594"/>
        <end position="618"/>
    </location>
</feature>
<dbReference type="PROSITE" id="PS50038">
    <property type="entry name" value="FZ"/>
    <property type="match status" value="1"/>
</dbReference>
<keyword evidence="20" id="KW-0393">Immunoglobulin domain</keyword>
<evidence type="ECO:0000256" key="8">
    <source>
        <dbReference type="ARBA" id="ARBA00022692"/>
    </source>
</evidence>
<keyword evidence="17" id="KW-1015">Disulfide bond</keyword>
<evidence type="ECO:0000259" key="33">
    <source>
        <dbReference type="PROSITE" id="PS50835"/>
    </source>
</evidence>
<dbReference type="AlphaFoldDB" id="A0A913ZY42"/>
<dbReference type="PANTHER" id="PTHR24416">
    <property type="entry name" value="TYROSINE-PROTEIN KINASE RECEPTOR"/>
    <property type="match status" value="1"/>
</dbReference>
<evidence type="ECO:0000256" key="6">
    <source>
        <dbReference type="ARBA" id="ARBA00022572"/>
    </source>
</evidence>
<dbReference type="PROSITE" id="PS50835">
    <property type="entry name" value="IG_LIKE"/>
    <property type="match status" value="2"/>
</dbReference>
<feature type="domain" description="Ig-like" evidence="33">
    <location>
        <begin position="219"/>
        <end position="306"/>
    </location>
</feature>
<dbReference type="GO" id="GO:0007169">
    <property type="term" value="P:cell surface receptor protein tyrosine kinase signaling pathway"/>
    <property type="evidence" value="ECO:0007669"/>
    <property type="project" value="TreeGrafter"/>
</dbReference>
<dbReference type="GO" id="GO:0005886">
    <property type="term" value="C:plasma membrane"/>
    <property type="evidence" value="ECO:0007669"/>
    <property type="project" value="UniProtKB-SubCell"/>
</dbReference>
<proteinExistence type="predicted"/>
<dbReference type="Pfam" id="PF01392">
    <property type="entry name" value="Fz"/>
    <property type="match status" value="1"/>
</dbReference>
<evidence type="ECO:0000256" key="24">
    <source>
        <dbReference type="PIRSR" id="PIRSR000615-2"/>
    </source>
</evidence>
<dbReference type="OMA" id="AFPRCEW"/>
<dbReference type="InterPro" id="IPR003598">
    <property type="entry name" value="Ig_sub2"/>
</dbReference>
<evidence type="ECO:0000256" key="7">
    <source>
        <dbReference type="ARBA" id="ARBA00022679"/>
    </source>
</evidence>
<feature type="domain" description="Protein kinase" evidence="30">
    <location>
        <begin position="667"/>
        <end position="946"/>
    </location>
</feature>
<keyword evidence="13 29" id="KW-1133">Transmembrane helix</keyword>
<evidence type="ECO:0000256" key="11">
    <source>
        <dbReference type="ARBA" id="ARBA00022777"/>
    </source>
</evidence>
<dbReference type="SUPFAM" id="SSF56112">
    <property type="entry name" value="Protein kinase-like (PK-like)"/>
    <property type="match status" value="1"/>
</dbReference>
<dbReference type="Pfam" id="PF07679">
    <property type="entry name" value="I-set"/>
    <property type="match status" value="1"/>
</dbReference>
<feature type="binding site" evidence="25">
    <location>
        <position position="824"/>
    </location>
    <ligand>
        <name>Mg(2+)</name>
        <dbReference type="ChEBI" id="CHEBI:18420"/>
    </ligand>
</feature>
<evidence type="ECO:0000256" key="1">
    <source>
        <dbReference type="ARBA" id="ARBA00004251"/>
    </source>
</evidence>
<dbReference type="GO" id="GO:0046872">
    <property type="term" value="F:metal ion binding"/>
    <property type="evidence" value="ECO:0007669"/>
    <property type="project" value="UniProtKB-KW"/>
</dbReference>
<feature type="binding site" evidence="24">
    <location>
        <begin position="748"/>
        <end position="754"/>
    </location>
    <ligand>
        <name>ATP</name>
        <dbReference type="ChEBI" id="CHEBI:30616"/>
    </ligand>
</feature>
<dbReference type="InterPro" id="IPR036179">
    <property type="entry name" value="Ig-like_dom_sf"/>
</dbReference>
<dbReference type="GO" id="GO:0017147">
    <property type="term" value="F:Wnt-protein binding"/>
    <property type="evidence" value="ECO:0007669"/>
    <property type="project" value="TreeGrafter"/>
</dbReference>
<feature type="compositionally biased region" description="Low complexity" evidence="28">
    <location>
        <begin position="551"/>
        <end position="568"/>
    </location>
</feature>
<dbReference type="Pfam" id="PF00051">
    <property type="entry name" value="Kringle"/>
    <property type="match status" value="1"/>
</dbReference>